<name>A0AA42J247_9FIRM</name>
<dbReference type="InterPro" id="IPR006498">
    <property type="entry name" value="Tail_tube"/>
</dbReference>
<gene>
    <name evidence="1" type="ORF">PBV87_15220</name>
</gene>
<dbReference type="Pfam" id="PF04985">
    <property type="entry name" value="Phage_tube"/>
    <property type="match status" value="1"/>
</dbReference>
<keyword evidence="2" id="KW-1185">Reference proteome</keyword>
<proteinExistence type="predicted"/>
<accession>A0AA42J247</accession>
<dbReference type="RefSeq" id="WP_271012807.1">
    <property type="nucleotide sequence ID" value="NZ_JAQIFT010000057.1"/>
</dbReference>
<comment type="caution">
    <text evidence="1">The sequence shown here is derived from an EMBL/GenBank/DDBJ whole genome shotgun (WGS) entry which is preliminary data.</text>
</comment>
<protein>
    <submittedName>
        <fullName evidence="1">Phage major tail tube protein</fullName>
    </submittedName>
</protein>
<sequence>MSKIPDKLIALRAFKDGKDMLGIADVELPDIEAMSDTIKGAGISGEVDLPTLGHIGAMSMTVNWRSVCGDLIELAAPVTHALDFRGSIQRFDNVEGKLKTVAVKHIVRVIPKKFSPGKMEGGASTESVNEFSVLYYKMVLDGKVAIEIDPFNYIYIVNGVDYLKEVRRDLGL</sequence>
<organism evidence="1 2">
    <name type="scientific">Holtiella tumoricola</name>
    <dbReference type="NCBI Taxonomy" id="3018743"/>
    <lineage>
        <taxon>Bacteria</taxon>
        <taxon>Bacillati</taxon>
        <taxon>Bacillota</taxon>
        <taxon>Clostridia</taxon>
        <taxon>Lachnospirales</taxon>
        <taxon>Cellulosilyticaceae</taxon>
        <taxon>Holtiella</taxon>
    </lineage>
</organism>
<evidence type="ECO:0000313" key="2">
    <source>
        <dbReference type="Proteomes" id="UP001169242"/>
    </source>
</evidence>
<evidence type="ECO:0000313" key="1">
    <source>
        <dbReference type="EMBL" id="MDA3732826.1"/>
    </source>
</evidence>
<dbReference type="Proteomes" id="UP001169242">
    <property type="component" value="Unassembled WGS sequence"/>
</dbReference>
<dbReference type="EMBL" id="JAQIFT010000057">
    <property type="protein sequence ID" value="MDA3732826.1"/>
    <property type="molecule type" value="Genomic_DNA"/>
</dbReference>
<dbReference type="AlphaFoldDB" id="A0AA42J247"/>
<reference evidence="1" key="1">
    <citation type="journal article" date="2023" name="Int. J. Syst. Evol. Microbiol.">
        <title>&lt;i&gt;Holtiella tumoricola&lt;/i&gt; gen. nov. sp. nov., isolated from a human clinical sample.</title>
        <authorList>
            <person name="Allen-Vercoe E."/>
            <person name="Daigneault M.C."/>
            <person name="Vancuren S.J."/>
            <person name="Cochrane K."/>
            <person name="O'Neal L.L."/>
            <person name="Sankaranarayanan K."/>
            <person name="Lawson P.A."/>
        </authorList>
    </citation>
    <scope>NUCLEOTIDE SEQUENCE</scope>
    <source>
        <strain evidence="1">CC70A</strain>
    </source>
</reference>